<keyword evidence="1" id="KW-0949">S-adenosyl-L-methionine</keyword>
<keyword evidence="1" id="KW-0808">Transferase</keyword>
<name>F5YAD8_LEAAZ</name>
<feature type="binding site" evidence="1">
    <location>
        <position position="173"/>
    </location>
    <ligand>
        <name>S-adenosyl-L-methionine</name>
        <dbReference type="ChEBI" id="CHEBI:59789"/>
    </ligand>
</feature>
<keyword evidence="1" id="KW-0698">rRNA processing</keyword>
<dbReference type="EC" id="2.1.1.266" evidence="1"/>
<feature type="binding site" evidence="1">
    <location>
        <position position="100"/>
    </location>
    <ligand>
        <name>S-adenosyl-L-methionine</name>
        <dbReference type="ChEBI" id="CHEBI:59789"/>
    </ligand>
</feature>
<dbReference type="AlphaFoldDB" id="F5YAD8"/>
<dbReference type="PANTHER" id="PTHR37426:SF1">
    <property type="entry name" value="RIBOSOMAL RNA LARGE SUBUNIT METHYLTRANSFERASE J"/>
    <property type="match status" value="1"/>
</dbReference>
<comment type="catalytic activity">
    <reaction evidence="1">
        <text>adenosine(2030) in 23S rRNA + S-adenosyl-L-methionine = N(6)-methyladenosine(2030) in 23S rRNA + S-adenosyl-L-homocysteine + H(+)</text>
        <dbReference type="Rhea" id="RHEA:43736"/>
        <dbReference type="Rhea" id="RHEA-COMP:10668"/>
        <dbReference type="Rhea" id="RHEA-COMP:10669"/>
        <dbReference type="ChEBI" id="CHEBI:15378"/>
        <dbReference type="ChEBI" id="CHEBI:57856"/>
        <dbReference type="ChEBI" id="CHEBI:59789"/>
        <dbReference type="ChEBI" id="CHEBI:74411"/>
        <dbReference type="ChEBI" id="CHEBI:74449"/>
        <dbReference type="EC" id="2.1.1.266"/>
    </reaction>
</comment>
<dbReference type="GO" id="GO:0003723">
    <property type="term" value="F:RNA binding"/>
    <property type="evidence" value="ECO:0007669"/>
    <property type="project" value="UniProtKB-UniRule"/>
</dbReference>
<reference evidence="2 3" key="2">
    <citation type="journal article" date="2011" name="ISME J.">
        <title>RNA-seq reveals cooperative metabolic interactions between two termite-gut spirochete species in co-culture.</title>
        <authorList>
            <person name="Rosenthal A.Z."/>
            <person name="Matson E.G."/>
            <person name="Eldar A."/>
            <person name="Leadbetter J.R."/>
        </authorList>
    </citation>
    <scope>NUCLEOTIDE SEQUENCE [LARGE SCALE GENOMIC DNA]</scope>
    <source>
        <strain evidence="3">ATCC BAA-888 / DSM 13862 / ZAS-9</strain>
    </source>
</reference>
<evidence type="ECO:0000256" key="1">
    <source>
        <dbReference type="HAMAP-Rule" id="MF_00934"/>
    </source>
</evidence>
<evidence type="ECO:0000313" key="2">
    <source>
        <dbReference type="EMBL" id="AEF81058.1"/>
    </source>
</evidence>
<comment type="function">
    <text evidence="1">Specifically methylates the adenine in position 2030 of 23S rRNA.</text>
</comment>
<comment type="subunit">
    <text evidence="1">Monomer.</text>
</comment>
<dbReference type="Gene3D" id="3.40.50.150">
    <property type="entry name" value="Vaccinia Virus protein VP39"/>
    <property type="match status" value="1"/>
</dbReference>
<feature type="binding site" evidence="1">
    <location>
        <position position="123"/>
    </location>
    <ligand>
        <name>S-adenosyl-L-methionine</name>
        <dbReference type="ChEBI" id="CHEBI:59789"/>
    </ligand>
</feature>
<dbReference type="GO" id="GO:0005829">
    <property type="term" value="C:cytosol"/>
    <property type="evidence" value="ECO:0007669"/>
    <property type="project" value="TreeGrafter"/>
</dbReference>
<dbReference type="STRING" id="545695.TREAZ_3133"/>
<dbReference type="HOGENOM" id="CLU_061769_0_0_12"/>
<dbReference type="InterPro" id="IPR029063">
    <property type="entry name" value="SAM-dependent_MTases_sf"/>
</dbReference>
<feature type="active site" description="Proton acceptor" evidence="1">
    <location>
        <position position="237"/>
    </location>
</feature>
<dbReference type="Proteomes" id="UP000009222">
    <property type="component" value="Chromosome"/>
</dbReference>
<sequence>MKNCKTVLKGPTRTSYPCRNALQGQGWMHPTGKLRKSFISRRGLSIQSYTLYGRKQNFRDSTVLDGSARTRRNQEGRVLWLMLSYRHSFHAGNAADVLKHTILIFCLDYLGQKEKPLLCVDTHGGAGSYSFANREWEAGYGALAKAGAAEALPSMARRYLEIINAGGKDYPGSPLIMARLLRHLDRLVCFELHPEDFETLKNCLDNFRHVEVRKEDGPGSLKGLLPPPSRRGLILIDPAWEELSEYEMIPQILASALKRFPEGTYLVWYPLLLHPKAAAENADSETLRENLFAIHAGRRCFVELHTSSKDHAPANSPRGMYGSGLVIINPPYTLKPALEDALPVLVQAMNAEGGWKLEWKE</sequence>
<feature type="binding site" evidence="1">
    <location>
        <begin position="216"/>
        <end position="217"/>
    </location>
    <ligand>
        <name>S-adenosyl-L-methionine</name>
        <dbReference type="ChEBI" id="CHEBI:59789"/>
    </ligand>
</feature>
<comment type="similarity">
    <text evidence="1">Belongs to the RlmJ family.</text>
</comment>
<dbReference type="eggNOG" id="COG2961">
    <property type="taxonomic scope" value="Bacteria"/>
</dbReference>
<dbReference type="InParanoid" id="F5YAD8"/>
<gene>
    <name evidence="1" type="primary">rlmJ</name>
    <name evidence="2" type="ordered locus">TREAZ_3133</name>
</gene>
<feature type="site" description="Interaction with substrate rRNA" evidence="1">
    <location>
        <position position="85"/>
    </location>
</feature>
<dbReference type="PANTHER" id="PTHR37426">
    <property type="entry name" value="RIBOSOMAL RNA LARGE SUBUNIT METHYLTRANSFERASE J"/>
    <property type="match status" value="1"/>
</dbReference>
<protein>
    <recommendedName>
        <fullName evidence="1">Ribosomal RNA large subunit methyltransferase J</fullName>
        <ecNumber evidence="1">2.1.1.266</ecNumber>
    </recommendedName>
    <alternativeName>
        <fullName evidence="1">23S rRNA (adenine(2030)-N6)-methyltransferase</fullName>
    </alternativeName>
    <alternativeName>
        <fullName evidence="1">23S rRNA m6A2030 methyltransferase</fullName>
    </alternativeName>
</protein>
<feature type="binding site" evidence="1">
    <location>
        <position position="191"/>
    </location>
    <ligand>
        <name>S-adenosyl-L-methionine</name>
        <dbReference type="ChEBI" id="CHEBI:59789"/>
    </ligand>
</feature>
<evidence type="ECO:0000313" key="3">
    <source>
        <dbReference type="Proteomes" id="UP000009222"/>
    </source>
</evidence>
<dbReference type="GO" id="GO:0070475">
    <property type="term" value="P:rRNA base methylation"/>
    <property type="evidence" value="ECO:0007669"/>
    <property type="project" value="UniProtKB-UniRule"/>
</dbReference>
<dbReference type="EMBL" id="CP001841">
    <property type="protein sequence ID" value="AEF81058.1"/>
    <property type="molecule type" value="Genomic_DNA"/>
</dbReference>
<dbReference type="InterPro" id="IPR007473">
    <property type="entry name" value="RlmJ"/>
</dbReference>
<keyword evidence="1" id="KW-0489">Methyltransferase</keyword>
<keyword evidence="3" id="KW-1185">Reference proteome</keyword>
<dbReference type="HAMAP" id="MF_00934">
    <property type="entry name" value="23SrRNA_methyltr_J"/>
    <property type="match status" value="1"/>
</dbReference>
<dbReference type="Pfam" id="PF04378">
    <property type="entry name" value="RsmJ"/>
    <property type="match status" value="1"/>
</dbReference>
<dbReference type="GO" id="GO:0036307">
    <property type="term" value="F:23S rRNA (adenine(2030)-N(6))-methyltransferase activity"/>
    <property type="evidence" value="ECO:0007669"/>
    <property type="project" value="UniProtKB-UniRule"/>
</dbReference>
<reference evidence="3" key="1">
    <citation type="submission" date="2009-12" db="EMBL/GenBank/DDBJ databases">
        <title>Complete sequence of Treponema azotonutricium strain ZAS-9.</title>
        <authorList>
            <person name="Tetu S.G."/>
            <person name="Matson E."/>
            <person name="Ren Q."/>
            <person name="Seshadri R."/>
            <person name="Elbourne L."/>
            <person name="Hassan K.A."/>
            <person name="Durkin A."/>
            <person name="Radune D."/>
            <person name="Mohamoud Y."/>
            <person name="Shay R."/>
            <person name="Jin S."/>
            <person name="Zhang X."/>
            <person name="Lucey K."/>
            <person name="Ballor N.R."/>
            <person name="Ottesen E."/>
            <person name="Rosenthal R."/>
            <person name="Allen A."/>
            <person name="Leadbetter J.R."/>
            <person name="Paulsen I.T."/>
        </authorList>
    </citation>
    <scope>NUCLEOTIDE SEQUENCE [LARGE SCALE GENOMIC DNA]</scope>
    <source>
        <strain evidence="3">ATCC BAA-888 / DSM 13862 / ZAS-9</strain>
    </source>
</reference>
<proteinExistence type="inferred from homology"/>
<dbReference type="SUPFAM" id="SSF53335">
    <property type="entry name" value="S-adenosyl-L-methionine-dependent methyltransferases"/>
    <property type="match status" value="1"/>
</dbReference>
<dbReference type="KEGG" id="taz:TREAZ_3133"/>
<keyword evidence="1" id="KW-0694">RNA-binding</keyword>
<accession>F5YAD8</accession>
<feature type="binding site" evidence="1">
    <location>
        <position position="237"/>
    </location>
    <ligand>
        <name>S-adenosyl-L-methionine</name>
        <dbReference type="ChEBI" id="CHEBI:59789"/>
    </ligand>
</feature>
<organism evidence="2 3">
    <name type="scientific">Leadbettera azotonutricia (strain ATCC BAA-888 / DSM 13862 / ZAS-9)</name>
    <name type="common">Treponema azotonutricium</name>
    <dbReference type="NCBI Taxonomy" id="545695"/>
    <lineage>
        <taxon>Bacteria</taxon>
        <taxon>Pseudomonadati</taxon>
        <taxon>Spirochaetota</taxon>
        <taxon>Spirochaetia</taxon>
        <taxon>Spirochaetales</taxon>
        <taxon>Breznakiellaceae</taxon>
        <taxon>Leadbettera</taxon>
    </lineage>
</organism>